<gene>
    <name evidence="2" type="ORF">DCC35_04765</name>
</gene>
<dbReference type="Pfam" id="PF00515">
    <property type="entry name" value="TPR_1"/>
    <property type="match status" value="1"/>
</dbReference>
<dbReference type="Gene3D" id="1.25.40.10">
    <property type="entry name" value="Tetratricopeptide repeat domain"/>
    <property type="match status" value="2"/>
</dbReference>
<dbReference type="Pfam" id="PF13181">
    <property type="entry name" value="TPR_8"/>
    <property type="match status" value="1"/>
</dbReference>
<keyword evidence="3" id="KW-1185">Reference proteome</keyword>
<dbReference type="RefSeq" id="WP_137089703.1">
    <property type="nucleotide sequence ID" value="NZ_CP028923.1"/>
</dbReference>
<protein>
    <submittedName>
        <fullName evidence="2">Uncharacterized protein</fullName>
    </submittedName>
</protein>
<dbReference type="EMBL" id="CP028923">
    <property type="protein sequence ID" value="QCK14110.1"/>
    <property type="molecule type" value="Genomic_DNA"/>
</dbReference>
<dbReference type="PROSITE" id="PS50005">
    <property type="entry name" value="TPR"/>
    <property type="match status" value="2"/>
</dbReference>
<accession>A0A4D7JKV2</accession>
<proteinExistence type="predicted"/>
<reference evidence="2 3" key="1">
    <citation type="submission" date="2018-04" db="EMBL/GenBank/DDBJ databases">
        <title>Complete genome uncultured novel isolate.</title>
        <authorList>
            <person name="Merlino G."/>
        </authorList>
    </citation>
    <scope>NUCLEOTIDE SEQUENCE [LARGE SCALE GENOMIC DNA]</scope>
    <source>
        <strain evidence="3">R1DC9</strain>
    </source>
</reference>
<dbReference type="PANTHER" id="PTHR12558">
    <property type="entry name" value="CELL DIVISION CYCLE 16,23,27"/>
    <property type="match status" value="1"/>
</dbReference>
<keyword evidence="1" id="KW-0802">TPR repeat</keyword>
<dbReference type="PROSITE" id="PS50293">
    <property type="entry name" value="TPR_REGION"/>
    <property type="match status" value="1"/>
</dbReference>
<dbReference type="AlphaFoldDB" id="A0A4D7JKV2"/>
<feature type="repeat" description="TPR" evidence="1">
    <location>
        <begin position="106"/>
        <end position="139"/>
    </location>
</feature>
<organism evidence="2 3">
    <name type="scientific">Mangrovivirga cuniculi</name>
    <dbReference type="NCBI Taxonomy" id="2715131"/>
    <lineage>
        <taxon>Bacteria</taxon>
        <taxon>Pseudomonadati</taxon>
        <taxon>Bacteroidota</taxon>
        <taxon>Cytophagia</taxon>
        <taxon>Cytophagales</taxon>
        <taxon>Mangrovivirgaceae</taxon>
        <taxon>Mangrovivirga</taxon>
    </lineage>
</organism>
<dbReference type="PANTHER" id="PTHR12558:SF13">
    <property type="entry name" value="CELL DIVISION CYCLE PROTEIN 27 HOMOLOG"/>
    <property type="match status" value="1"/>
</dbReference>
<dbReference type="InterPro" id="IPR019734">
    <property type="entry name" value="TPR_rpt"/>
</dbReference>
<name>A0A4D7JKV2_9BACT</name>
<dbReference type="Proteomes" id="UP000298616">
    <property type="component" value="Chromosome"/>
</dbReference>
<feature type="repeat" description="TPR" evidence="1">
    <location>
        <begin position="70"/>
        <end position="103"/>
    </location>
</feature>
<dbReference type="InterPro" id="IPR011990">
    <property type="entry name" value="TPR-like_helical_dom_sf"/>
</dbReference>
<sequence length="214" mass="25392">MSKNSLFFVFAIIAFLNLSLFAQRGQSNYSTRNKKAIEYFEGSENYMIRRQYDQAIDLLQQAIKKDDDFIEAYLRLGQCYQATSKPDLALQTFQKSLELDPNNNYPIIRLQLAELYFNDNDYNKAKEYYEEFIYSKPNQRLLGLAQQRLENSNYAIKFFKTNKDTSNVKKVRLPDPLINFNYNISRHYQLMKSRYFLLAGKDFIIITMKISTYL</sequence>
<dbReference type="SUPFAM" id="SSF48452">
    <property type="entry name" value="TPR-like"/>
    <property type="match status" value="1"/>
</dbReference>
<dbReference type="OrthoDB" id="1523318at2"/>
<evidence type="ECO:0000313" key="3">
    <source>
        <dbReference type="Proteomes" id="UP000298616"/>
    </source>
</evidence>
<dbReference type="SMART" id="SM00028">
    <property type="entry name" value="TPR"/>
    <property type="match status" value="3"/>
</dbReference>
<evidence type="ECO:0000313" key="2">
    <source>
        <dbReference type="EMBL" id="QCK14110.1"/>
    </source>
</evidence>
<evidence type="ECO:0000256" key="1">
    <source>
        <dbReference type="PROSITE-ProRule" id="PRU00339"/>
    </source>
</evidence>
<dbReference type="KEGG" id="fpf:DCC35_04765"/>